<gene>
    <name evidence="1" type="ORF">QTO34_019598</name>
</gene>
<sequence>MILANLQIQNHNDYLVMLKAIRILVQERPTQDAGVQKHHKVLGQGVLSHQSALCTEGVYFLIHNICFSCIPWCQGLCVQILRGCLKYSIHLLSRCSQVF</sequence>
<dbReference type="EMBL" id="JAULJE010000009">
    <property type="protein sequence ID" value="KAK1338930.1"/>
    <property type="molecule type" value="Genomic_DNA"/>
</dbReference>
<reference evidence="1" key="1">
    <citation type="submission" date="2023-06" db="EMBL/GenBank/DDBJ databases">
        <title>Reference genome for the Northern bat (Eptesicus nilssonii), a most northern bat species.</title>
        <authorList>
            <person name="Laine V.N."/>
            <person name="Pulliainen A.T."/>
            <person name="Lilley T.M."/>
        </authorList>
    </citation>
    <scope>NUCLEOTIDE SEQUENCE</scope>
    <source>
        <strain evidence="1">BLF_Eptnil</strain>
        <tissue evidence="1">Kidney</tissue>
    </source>
</reference>
<protein>
    <submittedName>
        <fullName evidence="1">Uncharacterized protein</fullName>
    </submittedName>
</protein>
<keyword evidence="2" id="KW-1185">Reference proteome</keyword>
<name>A0AA40HXQ7_CNENI</name>
<accession>A0AA40HXQ7</accession>
<dbReference type="AlphaFoldDB" id="A0AA40HXQ7"/>
<evidence type="ECO:0000313" key="1">
    <source>
        <dbReference type="EMBL" id="KAK1338930.1"/>
    </source>
</evidence>
<evidence type="ECO:0000313" key="2">
    <source>
        <dbReference type="Proteomes" id="UP001177744"/>
    </source>
</evidence>
<proteinExistence type="predicted"/>
<organism evidence="1 2">
    <name type="scientific">Cnephaeus nilssonii</name>
    <name type="common">Northern bat</name>
    <name type="synonym">Eptesicus nilssonii</name>
    <dbReference type="NCBI Taxonomy" id="3371016"/>
    <lineage>
        <taxon>Eukaryota</taxon>
        <taxon>Metazoa</taxon>
        <taxon>Chordata</taxon>
        <taxon>Craniata</taxon>
        <taxon>Vertebrata</taxon>
        <taxon>Euteleostomi</taxon>
        <taxon>Mammalia</taxon>
        <taxon>Eutheria</taxon>
        <taxon>Laurasiatheria</taxon>
        <taxon>Chiroptera</taxon>
        <taxon>Yangochiroptera</taxon>
        <taxon>Vespertilionidae</taxon>
        <taxon>Cnephaeus</taxon>
    </lineage>
</organism>
<dbReference type="Proteomes" id="UP001177744">
    <property type="component" value="Unassembled WGS sequence"/>
</dbReference>
<comment type="caution">
    <text evidence="1">The sequence shown here is derived from an EMBL/GenBank/DDBJ whole genome shotgun (WGS) entry which is preliminary data.</text>
</comment>